<feature type="transmembrane region" description="Helical" evidence="6">
    <location>
        <begin position="730"/>
        <end position="750"/>
    </location>
</feature>
<feature type="transmembrane region" description="Helical" evidence="6">
    <location>
        <begin position="316"/>
        <end position="336"/>
    </location>
</feature>
<keyword evidence="5 6" id="KW-0472">Membrane</keyword>
<dbReference type="EMBL" id="CP104694">
    <property type="protein sequence ID" value="UXI69111.1"/>
    <property type="molecule type" value="Genomic_DNA"/>
</dbReference>
<feature type="transmembrane region" description="Helical" evidence="6">
    <location>
        <begin position="756"/>
        <end position="773"/>
    </location>
</feature>
<evidence type="ECO:0000256" key="6">
    <source>
        <dbReference type="SAM" id="Phobius"/>
    </source>
</evidence>
<evidence type="ECO:0000256" key="2">
    <source>
        <dbReference type="ARBA" id="ARBA00022475"/>
    </source>
</evidence>
<organism evidence="8 9">
    <name type="scientific">Tahibacter amnicola</name>
    <dbReference type="NCBI Taxonomy" id="2976241"/>
    <lineage>
        <taxon>Bacteria</taxon>
        <taxon>Pseudomonadati</taxon>
        <taxon>Pseudomonadota</taxon>
        <taxon>Gammaproteobacteria</taxon>
        <taxon>Lysobacterales</taxon>
        <taxon>Rhodanobacteraceae</taxon>
        <taxon>Tahibacter</taxon>
    </lineage>
</organism>
<evidence type="ECO:0000259" key="7">
    <source>
        <dbReference type="PROSITE" id="PS50156"/>
    </source>
</evidence>
<evidence type="ECO:0000313" key="8">
    <source>
        <dbReference type="EMBL" id="UXI69111.1"/>
    </source>
</evidence>
<comment type="subcellular location">
    <subcellularLocation>
        <location evidence="1">Cell membrane</location>
        <topology evidence="1">Multi-pass membrane protein</topology>
    </subcellularLocation>
</comment>
<accession>A0ABY6BGF4</accession>
<sequence length="871" mass="95002">MQTYLKLVERYALVVLLALLGVTAFFFLQLPKLTTDSNPYLLPDTHPARKTILEMQQDFTGTFDAALIAIHNRNGVFNRQTLDAVYDMTLASRRMLLVNDADRDQLAALRDKYAAQSPEWKSTVDAILADGLSQNDFKLAESLPALAAKLPLEDAERAFVDFFPRRINPIKELAGMAATENMVVRDGVLVVRPPLVGRGAEPEQVRGEVMGNALQVGGAVSADATVALVVVELYVKQEDAEGQLRAYEAFQKIVDDYRGAHPDFAKANDTHIAGVPIFIAEQKKLVDRDMGTLFPLVIGVVMVVLVLFFRRPLGVILPLTNVVLAAIWTLGLMAVNRAPLDLITSVLPVFLITICGADAIHMLSEYYTQRADGHSAREAARRTMRVMVSPVILTTVTTTAGFLFATMTNISSIRSFGIYMAIGLAFAQLIALLLVPAWLSLFGELGWRRAKTAAAAPARARHEWLGQALERLFRGVIRHRAAYGLGFAALLAGAGFMTTRIHVEDAGSSYFMQDNPFRQADEFVNRHVAGTSPGWIEVSTGMPDGMLTVDKVRFIEAIDTFLAAQPNVTYSYSLSKYIKRLNLVMHDMDLAYDRLPQASETVVSVDPETGERTEAVVKGDDIVAQSVLMYENGGGSDLTNVLNRDFSKAVTMFTMNTTRASEYDALLTALNRWLADNTPPGVQVKLGGTPVIWTGVLDEIIQGQLSSALYALLAVATVLMLWLRSVRQGILATLPLAATMVCYYGFMATFGIDLNIGTAIISFLVVGIVDYSVHYLHRIQIAREEGLALDEALLHAVRHGGQSIVFNVAVFSIGFLTLLMSEFTPIVHLGALVALALSISGAMSLFLITLLAPAFLRGRRTPGTAAVSTAA</sequence>
<dbReference type="PANTHER" id="PTHR33406">
    <property type="entry name" value="MEMBRANE PROTEIN MJ1562-RELATED"/>
    <property type="match status" value="1"/>
</dbReference>
<dbReference type="SUPFAM" id="SSF82866">
    <property type="entry name" value="Multidrug efflux transporter AcrB transmembrane domain"/>
    <property type="match status" value="2"/>
</dbReference>
<feature type="transmembrane region" description="Helical" evidence="6">
    <location>
        <begin position="804"/>
        <end position="820"/>
    </location>
</feature>
<dbReference type="InterPro" id="IPR000731">
    <property type="entry name" value="SSD"/>
</dbReference>
<feature type="transmembrane region" description="Helical" evidence="6">
    <location>
        <begin position="705"/>
        <end position="723"/>
    </location>
</feature>
<feature type="transmembrane region" description="Helical" evidence="6">
    <location>
        <begin position="481"/>
        <end position="503"/>
    </location>
</feature>
<feature type="transmembrane region" description="Helical" evidence="6">
    <location>
        <begin position="12"/>
        <end position="30"/>
    </location>
</feature>
<keyword evidence="9" id="KW-1185">Reference proteome</keyword>
<evidence type="ECO:0000256" key="5">
    <source>
        <dbReference type="ARBA" id="ARBA00023136"/>
    </source>
</evidence>
<dbReference type="InterPro" id="IPR004869">
    <property type="entry name" value="MMPL_dom"/>
</dbReference>
<dbReference type="InterPro" id="IPR050545">
    <property type="entry name" value="Mycobact_MmpL"/>
</dbReference>
<evidence type="ECO:0000256" key="4">
    <source>
        <dbReference type="ARBA" id="ARBA00022989"/>
    </source>
</evidence>
<feature type="transmembrane region" description="Helical" evidence="6">
    <location>
        <begin position="826"/>
        <end position="852"/>
    </location>
</feature>
<evidence type="ECO:0000256" key="1">
    <source>
        <dbReference type="ARBA" id="ARBA00004651"/>
    </source>
</evidence>
<dbReference type="PANTHER" id="PTHR33406:SF13">
    <property type="entry name" value="MEMBRANE PROTEIN YDFJ"/>
    <property type="match status" value="1"/>
</dbReference>
<feature type="domain" description="SSD" evidence="7">
    <location>
        <begin position="316"/>
        <end position="441"/>
    </location>
</feature>
<feature type="transmembrane region" description="Helical" evidence="6">
    <location>
        <begin position="416"/>
        <end position="441"/>
    </location>
</feature>
<keyword evidence="2" id="KW-1003">Cell membrane</keyword>
<evidence type="ECO:0000313" key="9">
    <source>
        <dbReference type="Proteomes" id="UP001064632"/>
    </source>
</evidence>
<dbReference type="Pfam" id="PF03176">
    <property type="entry name" value="MMPL"/>
    <property type="match status" value="2"/>
</dbReference>
<dbReference type="Proteomes" id="UP001064632">
    <property type="component" value="Chromosome"/>
</dbReference>
<proteinExistence type="predicted"/>
<evidence type="ECO:0000256" key="3">
    <source>
        <dbReference type="ARBA" id="ARBA00022692"/>
    </source>
</evidence>
<dbReference type="PROSITE" id="PS50156">
    <property type="entry name" value="SSD"/>
    <property type="match status" value="1"/>
</dbReference>
<reference evidence="8" key="1">
    <citation type="submission" date="2022-09" db="EMBL/GenBank/DDBJ databases">
        <title>Tahibacter sp. nov., isolated from a fresh water.</title>
        <authorList>
            <person name="Baek J.H."/>
            <person name="Lee J.K."/>
            <person name="Kim J.M."/>
            <person name="Jeon C.O."/>
        </authorList>
    </citation>
    <scope>NUCLEOTIDE SEQUENCE</scope>
    <source>
        <strain evidence="8">W38</strain>
    </source>
</reference>
<feature type="transmembrane region" description="Helical" evidence="6">
    <location>
        <begin position="342"/>
        <end position="363"/>
    </location>
</feature>
<dbReference type="RefSeq" id="WP_261696069.1">
    <property type="nucleotide sequence ID" value="NZ_CP104694.1"/>
</dbReference>
<feature type="transmembrane region" description="Helical" evidence="6">
    <location>
        <begin position="384"/>
        <end position="404"/>
    </location>
</feature>
<protein>
    <submittedName>
        <fullName evidence="8">MMPL family transporter</fullName>
    </submittedName>
</protein>
<name>A0ABY6BGF4_9GAMM</name>
<gene>
    <name evidence="8" type="ORF">N4264_05525</name>
</gene>
<feature type="transmembrane region" description="Helical" evidence="6">
    <location>
        <begin position="290"/>
        <end position="309"/>
    </location>
</feature>
<keyword evidence="3 6" id="KW-0812">Transmembrane</keyword>
<keyword evidence="4 6" id="KW-1133">Transmembrane helix</keyword>
<dbReference type="Gene3D" id="1.20.1640.10">
    <property type="entry name" value="Multidrug efflux transporter AcrB transmembrane domain"/>
    <property type="match status" value="2"/>
</dbReference>